<evidence type="ECO:0000313" key="4">
    <source>
        <dbReference type="EMBL" id="KAH9325664.1"/>
    </source>
</evidence>
<evidence type="ECO:0000259" key="2">
    <source>
        <dbReference type="PROSITE" id="PS50891"/>
    </source>
</evidence>
<evidence type="ECO:0000313" key="3">
    <source>
        <dbReference type="EMBL" id="KAH9312558.1"/>
    </source>
</evidence>
<proteinExistence type="inferred from homology"/>
<dbReference type="PANTHER" id="PTHR31301:SF206">
    <property type="entry name" value="LOB DOMAIN-CONTAINING PROTEIN 1"/>
    <property type="match status" value="1"/>
</dbReference>
<organism evidence="4 5">
    <name type="scientific">Taxus chinensis</name>
    <name type="common">Chinese yew</name>
    <name type="synonym">Taxus wallichiana var. chinensis</name>
    <dbReference type="NCBI Taxonomy" id="29808"/>
    <lineage>
        <taxon>Eukaryota</taxon>
        <taxon>Viridiplantae</taxon>
        <taxon>Streptophyta</taxon>
        <taxon>Embryophyta</taxon>
        <taxon>Tracheophyta</taxon>
        <taxon>Spermatophyta</taxon>
        <taxon>Pinopsida</taxon>
        <taxon>Pinidae</taxon>
        <taxon>Conifers II</taxon>
        <taxon>Cupressales</taxon>
        <taxon>Taxaceae</taxon>
        <taxon>Taxus</taxon>
    </lineage>
</organism>
<gene>
    <name evidence="4" type="ORF">KI387_005842</name>
    <name evidence="3" type="ORF">KI387_027593</name>
</gene>
<dbReference type="AlphaFoldDB" id="A0AA38GNJ9"/>
<comment type="caution">
    <text evidence="4">The sequence shown here is derived from an EMBL/GenBank/DDBJ whole genome shotgun (WGS) entry which is preliminary data.</text>
</comment>
<feature type="domain" description="LOB" evidence="2">
    <location>
        <begin position="12"/>
        <end position="59"/>
    </location>
</feature>
<dbReference type="Proteomes" id="UP000824469">
    <property type="component" value="Unassembled WGS sequence"/>
</dbReference>
<dbReference type="EMBL" id="JAHRHJ020000002">
    <property type="protein sequence ID" value="KAH9325664.1"/>
    <property type="molecule type" value="Genomic_DNA"/>
</dbReference>
<name>A0AA38GNJ9_TAXCH</name>
<dbReference type="EMBL" id="JAHRHJ020000006">
    <property type="protein sequence ID" value="KAH9312558.1"/>
    <property type="molecule type" value="Genomic_DNA"/>
</dbReference>
<dbReference type="PANTHER" id="PTHR31301">
    <property type="entry name" value="LOB DOMAIN-CONTAINING PROTEIN 4-RELATED"/>
    <property type="match status" value="1"/>
</dbReference>
<dbReference type="Pfam" id="PF03195">
    <property type="entry name" value="LOB"/>
    <property type="match status" value="1"/>
</dbReference>
<protein>
    <recommendedName>
        <fullName evidence="2">LOB domain-containing protein</fullName>
    </recommendedName>
</protein>
<dbReference type="PROSITE" id="PS50891">
    <property type="entry name" value="LOB"/>
    <property type="match status" value="1"/>
</dbReference>
<evidence type="ECO:0000256" key="1">
    <source>
        <dbReference type="ARBA" id="ARBA00005474"/>
    </source>
</evidence>
<keyword evidence="5" id="KW-1185">Reference proteome</keyword>
<accession>A0AA38GNJ9</accession>
<dbReference type="InterPro" id="IPR004883">
    <property type="entry name" value="LOB"/>
</dbReference>
<comment type="similarity">
    <text evidence="1">Belongs to the LOB domain-containing protein family.</text>
</comment>
<reference evidence="4 5" key="1">
    <citation type="journal article" date="2021" name="Nat. Plants">
        <title>The Taxus genome provides insights into paclitaxel biosynthesis.</title>
        <authorList>
            <person name="Xiong X."/>
            <person name="Gou J."/>
            <person name="Liao Q."/>
            <person name="Li Y."/>
            <person name="Zhou Q."/>
            <person name="Bi G."/>
            <person name="Li C."/>
            <person name="Du R."/>
            <person name="Wang X."/>
            <person name="Sun T."/>
            <person name="Guo L."/>
            <person name="Liang H."/>
            <person name="Lu P."/>
            <person name="Wu Y."/>
            <person name="Zhang Z."/>
            <person name="Ro D.K."/>
            <person name="Shang Y."/>
            <person name="Huang S."/>
            <person name="Yan J."/>
        </authorList>
    </citation>
    <scope>NUCLEOTIDE SEQUENCE [LARGE SCALE GENOMIC DNA]</scope>
    <source>
        <strain evidence="4">Ta-2019</strain>
    </source>
</reference>
<feature type="non-terminal residue" evidence="4">
    <location>
        <position position="59"/>
    </location>
</feature>
<dbReference type="OMA" id="MIMKESG"/>
<sequence>MNNFGSGKAAVFPCATCKILRRRCGDKCMLAPYFPPDNPHKFVTAHRVFGAGNIIKLLK</sequence>
<evidence type="ECO:0000313" key="5">
    <source>
        <dbReference type="Proteomes" id="UP000824469"/>
    </source>
</evidence>